<evidence type="ECO:0000256" key="4">
    <source>
        <dbReference type="ARBA" id="ARBA00022519"/>
    </source>
</evidence>
<feature type="transmembrane region" description="Helical" evidence="6">
    <location>
        <begin position="237"/>
        <end position="263"/>
    </location>
</feature>
<protein>
    <submittedName>
        <fullName evidence="8">Teichoic acid transport system permease protein</fullName>
    </submittedName>
</protein>
<feature type="compositionally biased region" description="Low complexity" evidence="5">
    <location>
        <begin position="1"/>
        <end position="15"/>
    </location>
</feature>
<evidence type="ECO:0000256" key="6">
    <source>
        <dbReference type="SAM" id="Phobius"/>
    </source>
</evidence>
<evidence type="ECO:0000256" key="3">
    <source>
        <dbReference type="ARBA" id="ARBA00022448"/>
    </source>
</evidence>
<dbReference type="PANTHER" id="PTHR30413:SF8">
    <property type="entry name" value="TRANSPORT PERMEASE PROTEIN"/>
    <property type="match status" value="1"/>
</dbReference>
<dbReference type="EMBL" id="VFQF01000002">
    <property type="protein sequence ID" value="TQN45895.1"/>
    <property type="molecule type" value="Genomic_DNA"/>
</dbReference>
<evidence type="ECO:0000256" key="1">
    <source>
        <dbReference type="ARBA" id="ARBA00004429"/>
    </source>
</evidence>
<dbReference type="Proteomes" id="UP000320085">
    <property type="component" value="Unassembled WGS sequence"/>
</dbReference>
<feature type="region of interest" description="Disordered" evidence="5">
    <location>
        <begin position="1"/>
        <end position="35"/>
    </location>
</feature>
<dbReference type="GO" id="GO:0015920">
    <property type="term" value="P:lipopolysaccharide transport"/>
    <property type="evidence" value="ECO:0007669"/>
    <property type="project" value="TreeGrafter"/>
</dbReference>
<dbReference type="PANTHER" id="PTHR30413">
    <property type="entry name" value="INNER MEMBRANE TRANSPORT PERMEASE"/>
    <property type="match status" value="1"/>
</dbReference>
<evidence type="ECO:0000259" key="7">
    <source>
        <dbReference type="PROSITE" id="PS51012"/>
    </source>
</evidence>
<feature type="transmembrane region" description="Helical" evidence="6">
    <location>
        <begin position="90"/>
        <end position="111"/>
    </location>
</feature>
<reference evidence="8 9" key="1">
    <citation type="submission" date="2019-06" db="EMBL/GenBank/DDBJ databases">
        <title>Sequencing the genomes of 1000 actinobacteria strains.</title>
        <authorList>
            <person name="Klenk H.-P."/>
        </authorList>
    </citation>
    <scope>NUCLEOTIDE SEQUENCE [LARGE SCALE GENOMIC DNA]</scope>
    <source>
        <strain evidence="8 9">DSM 21776</strain>
    </source>
</reference>
<feature type="transmembrane region" description="Helical" evidence="6">
    <location>
        <begin position="194"/>
        <end position="217"/>
    </location>
</feature>
<dbReference type="InterPro" id="IPR047817">
    <property type="entry name" value="ABC2_TM_bact-type"/>
</dbReference>
<organism evidence="8 9">
    <name type="scientific">Humibacillus xanthopallidus</name>
    <dbReference type="NCBI Taxonomy" id="412689"/>
    <lineage>
        <taxon>Bacteria</taxon>
        <taxon>Bacillati</taxon>
        <taxon>Actinomycetota</taxon>
        <taxon>Actinomycetes</taxon>
        <taxon>Micrococcales</taxon>
        <taxon>Intrasporangiaceae</taxon>
        <taxon>Humibacillus</taxon>
    </lineage>
</organism>
<sequence length="316" mass="34329">MSSPSTETLSLTEPPAGAPASDAATGRHTPSPLSPEECAELARSAGLSELGVRPHRRHYLREIWEFRHLVWHLSSAQAYATNQNNHLGQLWAVINPLLLVGSYYLIFGVLLKTRGGTENYIAFLTVGIFVFGYSASAIIAGARAVTANIGLVRALRFPRAILPMSVTLTQLLVTLPAFGVLLVMIPLTGEPFSWHWLLFGPALVLQTAINLGIAFFLARIVNAARDTANLVPVVIRLARYVSGVFFSITHYAGHGIVSMLLLYQPLAVTMTIGREALMDQYPLTWSSWAAAGIWAVVLGAGGLVFFWRGEGRYGSD</sequence>
<comment type="similarity">
    <text evidence="2">Belongs to the ABC-2 integral membrane protein family.</text>
</comment>
<feature type="transmembrane region" description="Helical" evidence="6">
    <location>
        <begin position="166"/>
        <end position="188"/>
    </location>
</feature>
<keyword evidence="6" id="KW-1133">Transmembrane helix</keyword>
<accession>A0A543PP89</accession>
<feature type="transmembrane region" description="Helical" evidence="6">
    <location>
        <begin position="123"/>
        <end position="145"/>
    </location>
</feature>
<evidence type="ECO:0000256" key="5">
    <source>
        <dbReference type="SAM" id="MobiDB-lite"/>
    </source>
</evidence>
<proteinExistence type="inferred from homology"/>
<dbReference type="AlphaFoldDB" id="A0A543PP89"/>
<keyword evidence="4" id="KW-0997">Cell inner membrane</keyword>
<keyword evidence="6" id="KW-0472">Membrane</keyword>
<evidence type="ECO:0000313" key="8">
    <source>
        <dbReference type="EMBL" id="TQN45895.1"/>
    </source>
</evidence>
<dbReference type="GO" id="GO:0005886">
    <property type="term" value="C:plasma membrane"/>
    <property type="evidence" value="ECO:0007669"/>
    <property type="project" value="UniProtKB-SubCell"/>
</dbReference>
<feature type="transmembrane region" description="Helical" evidence="6">
    <location>
        <begin position="283"/>
        <end position="307"/>
    </location>
</feature>
<dbReference type="RefSeq" id="WP_141822620.1">
    <property type="nucleotide sequence ID" value="NZ_BAAAQC010000010.1"/>
</dbReference>
<keyword evidence="6" id="KW-0812">Transmembrane</keyword>
<dbReference type="OrthoDB" id="4186295at2"/>
<comment type="subcellular location">
    <subcellularLocation>
        <location evidence="1">Cell inner membrane</location>
        <topology evidence="1">Multi-pass membrane protein</topology>
    </subcellularLocation>
</comment>
<name>A0A543PP89_9MICO</name>
<keyword evidence="3" id="KW-0813">Transport</keyword>
<evidence type="ECO:0000313" key="9">
    <source>
        <dbReference type="Proteomes" id="UP000320085"/>
    </source>
</evidence>
<comment type="caution">
    <text evidence="8">The sequence shown here is derived from an EMBL/GenBank/DDBJ whole genome shotgun (WGS) entry which is preliminary data.</text>
</comment>
<keyword evidence="4" id="KW-1003">Cell membrane</keyword>
<evidence type="ECO:0000256" key="2">
    <source>
        <dbReference type="ARBA" id="ARBA00007783"/>
    </source>
</evidence>
<feature type="domain" description="ABC transmembrane type-2" evidence="7">
    <location>
        <begin position="87"/>
        <end position="309"/>
    </location>
</feature>
<gene>
    <name evidence="8" type="ORF">FHX52_2599</name>
</gene>
<dbReference type="PROSITE" id="PS51012">
    <property type="entry name" value="ABC_TM2"/>
    <property type="match status" value="1"/>
</dbReference>